<gene>
    <name evidence="7" type="primary">kapD</name>
    <name evidence="6" type="ORF">B4122_3362</name>
    <name evidence="7" type="ORF">P5633_08215</name>
    <name evidence="5" type="ORF">SC09_contig4orf00076</name>
</gene>
<keyword evidence="3 7" id="KW-0269">Exonuclease</keyword>
<dbReference type="PATRIC" id="fig|1423.169.peg.2542"/>
<dbReference type="InterPro" id="IPR036397">
    <property type="entry name" value="RNaseH_sf"/>
</dbReference>
<evidence type="ECO:0000313" key="8">
    <source>
        <dbReference type="Proteomes" id="UP000032247"/>
    </source>
</evidence>
<dbReference type="Proteomes" id="UP001214898">
    <property type="component" value="Chromosome"/>
</dbReference>
<dbReference type="PANTHER" id="PTHR23044">
    <property type="entry name" value="3'-5' EXONUCLEASE ERI1-RELATED"/>
    <property type="match status" value="1"/>
</dbReference>
<accession>A0A085C3J0</accession>
<dbReference type="EMBL" id="CP120576">
    <property type="protein sequence ID" value="WEY86092.1"/>
    <property type="molecule type" value="Genomic_DNA"/>
</dbReference>
<evidence type="ECO:0000256" key="3">
    <source>
        <dbReference type="ARBA" id="ARBA00022839"/>
    </source>
</evidence>
<evidence type="ECO:0000256" key="2">
    <source>
        <dbReference type="ARBA" id="ARBA00022801"/>
    </source>
</evidence>
<name>A0A085C3J0_BACIU</name>
<organism evidence="5 8">
    <name type="scientific">Bacillus subtilis</name>
    <dbReference type="NCBI Taxonomy" id="1423"/>
    <lineage>
        <taxon>Bacteria</taxon>
        <taxon>Bacillati</taxon>
        <taxon>Bacillota</taxon>
        <taxon>Bacilli</taxon>
        <taxon>Bacillales</taxon>
        <taxon>Bacillaceae</taxon>
        <taxon>Bacillus</taxon>
    </lineage>
</organism>
<evidence type="ECO:0000259" key="4">
    <source>
        <dbReference type="SMART" id="SM00479"/>
    </source>
</evidence>
<dbReference type="AlphaFoldDB" id="A0A085C3J0"/>
<dbReference type="InterPro" id="IPR047201">
    <property type="entry name" value="ERI-1_3'hExo-like"/>
</dbReference>
<keyword evidence="1" id="KW-0540">Nuclease</keyword>
<reference evidence="7" key="3">
    <citation type="submission" date="2023-03" db="EMBL/GenBank/DDBJ databases">
        <title>Complete genome sequences of 52 Bacillus and Priestia strains isolated from West-African fermentations and 26 reference strains from the DSMZ collection.</title>
        <authorList>
            <person name="Wiedenbein E.S."/>
            <person name="Canoy T.S."/>
            <person name="Hui Y."/>
            <person name="Parkouda C."/>
            <person name="Dawende C."/>
            <person name="Ametefe E."/>
            <person name="Jespersen L."/>
            <person name="Nielsen D.S."/>
        </authorList>
    </citation>
    <scope>NUCLEOTIDE SEQUENCE</scope>
    <source>
        <strain evidence="7">PRO56</strain>
    </source>
</reference>
<reference evidence="6 9" key="2">
    <citation type="submission" date="2015-09" db="EMBL/GenBank/DDBJ databases">
        <title>Spore heat resistance.</title>
        <authorList>
            <person name="Boekhorst J."/>
            <person name="Berendsen E.M."/>
            <person name="Wells-Bennik M.H."/>
            <person name="Kuipers O.P."/>
        </authorList>
    </citation>
    <scope>NUCLEOTIDE SEQUENCE [LARGE SCALE GENOMIC DNA]</scope>
    <source>
        <strain evidence="6 9">B4122</strain>
    </source>
</reference>
<evidence type="ECO:0000313" key="5">
    <source>
        <dbReference type="EMBL" id="KIU05332.1"/>
    </source>
</evidence>
<dbReference type="Gene3D" id="3.30.420.10">
    <property type="entry name" value="Ribonuclease H-like superfamily/Ribonuclease H"/>
    <property type="match status" value="1"/>
</dbReference>
<dbReference type="GO" id="GO:0000175">
    <property type="term" value="F:3'-5'-RNA exonuclease activity"/>
    <property type="evidence" value="ECO:0007669"/>
    <property type="project" value="InterPro"/>
</dbReference>
<dbReference type="Proteomes" id="UP000076442">
    <property type="component" value="Unassembled WGS sequence"/>
</dbReference>
<evidence type="ECO:0000256" key="1">
    <source>
        <dbReference type="ARBA" id="ARBA00022722"/>
    </source>
</evidence>
<dbReference type="InterPro" id="IPR013520">
    <property type="entry name" value="Ribonucl_H"/>
</dbReference>
<evidence type="ECO:0000313" key="9">
    <source>
        <dbReference type="Proteomes" id="UP000076442"/>
    </source>
</evidence>
<dbReference type="EMBL" id="LJZV01000016">
    <property type="protein sequence ID" value="KZD90441.1"/>
    <property type="molecule type" value="Genomic_DNA"/>
</dbReference>
<dbReference type="CDD" id="cd06133">
    <property type="entry name" value="ERI-1_3'hExo_like"/>
    <property type="match status" value="1"/>
</dbReference>
<sequence>MTTNSLLIIDFEFTMPDGKYSPQNFFPEIIEAGIVKSIDDEVVETFSSYVRPKKFPKLTKRCKSFLKITQKQVDEGMRFEDFIRKLNELDPEKNSTIITWGNMDMKVLKQNCMFNHIPFPFKGEMRDLSLEYKNFFGDRTLTGLWKAAEEYGDSGTGTHHKALDDALTAYKLFKLVEQDKQYLEKPKPPTIGERIDLTELLKRAT</sequence>
<dbReference type="InterPro" id="IPR051274">
    <property type="entry name" value="3-5_Exoribonuclease"/>
</dbReference>
<dbReference type="PANTHER" id="PTHR23044:SF61">
    <property type="entry name" value="3'-5' EXORIBONUCLEASE 1-RELATED"/>
    <property type="match status" value="1"/>
</dbReference>
<evidence type="ECO:0000313" key="7">
    <source>
        <dbReference type="EMBL" id="WEY86092.1"/>
    </source>
</evidence>
<evidence type="ECO:0000313" key="6">
    <source>
        <dbReference type="EMBL" id="KZD90441.1"/>
    </source>
</evidence>
<reference evidence="5 8" key="1">
    <citation type="submission" date="2014-12" db="EMBL/GenBank/DDBJ databases">
        <title>Comparative genome analysis of Bacillus coagulans HM-08, Clostridium butyricum HM-68, Bacillus subtilis HM-66 and Bacillus licheniformis BL-09.</title>
        <authorList>
            <person name="Zhang H."/>
        </authorList>
    </citation>
    <scope>NUCLEOTIDE SEQUENCE [LARGE SCALE GENOMIC DNA]</scope>
    <source>
        <strain evidence="5 8">HM-66</strain>
    </source>
</reference>
<dbReference type="STRING" id="483913.AN935_15790"/>
<protein>
    <submittedName>
        <fullName evidence="7">3'-5' exonuclease KapD</fullName>
    </submittedName>
    <submittedName>
        <fullName evidence="6">KapD inhibitor of KinA pathway to sporulation</fullName>
    </submittedName>
    <submittedName>
        <fullName evidence="5">Sporulation inhibitor KapD</fullName>
    </submittedName>
</protein>
<dbReference type="SUPFAM" id="SSF53098">
    <property type="entry name" value="Ribonuclease H-like"/>
    <property type="match status" value="1"/>
</dbReference>
<dbReference type="SMART" id="SM00479">
    <property type="entry name" value="EXOIII"/>
    <property type="match status" value="1"/>
</dbReference>
<dbReference type="SMR" id="A0A085C3J0"/>
<dbReference type="GO" id="GO:0003676">
    <property type="term" value="F:nucleic acid binding"/>
    <property type="evidence" value="ECO:0007669"/>
    <property type="project" value="InterPro"/>
</dbReference>
<proteinExistence type="predicted"/>
<dbReference type="InterPro" id="IPR012337">
    <property type="entry name" value="RNaseH-like_sf"/>
</dbReference>
<dbReference type="EMBL" id="JXBC01000013">
    <property type="protein sequence ID" value="KIU05332.1"/>
    <property type="molecule type" value="Genomic_DNA"/>
</dbReference>
<dbReference type="RefSeq" id="WP_003228846.1">
    <property type="nucleotide sequence ID" value="NZ_AP024621.1"/>
</dbReference>
<feature type="domain" description="Exonuclease" evidence="4">
    <location>
        <begin position="5"/>
        <end position="182"/>
    </location>
</feature>
<dbReference type="Pfam" id="PF00929">
    <property type="entry name" value="RNase_T"/>
    <property type="match status" value="1"/>
</dbReference>
<keyword evidence="2" id="KW-0378">Hydrolase</keyword>
<dbReference type="Proteomes" id="UP000032247">
    <property type="component" value="Unassembled WGS sequence"/>
</dbReference>
<dbReference type="NCBIfam" id="NF005838">
    <property type="entry name" value="PRK07748.1"/>
    <property type="match status" value="1"/>
</dbReference>